<gene>
    <name evidence="2" type="ORF">SUZIE_129360</name>
</gene>
<proteinExistence type="predicted"/>
<accession>A0AA41SVZ2</accession>
<dbReference type="InterPro" id="IPR036186">
    <property type="entry name" value="Serpin_sf"/>
</dbReference>
<dbReference type="Gene3D" id="3.30.497.10">
    <property type="entry name" value="Antithrombin, subunit I, domain 2"/>
    <property type="match status" value="1"/>
</dbReference>
<dbReference type="SUPFAM" id="SSF56574">
    <property type="entry name" value="Serpins"/>
    <property type="match status" value="1"/>
</dbReference>
<dbReference type="InterPro" id="IPR023796">
    <property type="entry name" value="Serpin_dom"/>
</dbReference>
<organism evidence="2 3">
    <name type="scientific">Sciurus carolinensis</name>
    <name type="common">Eastern gray squirrel</name>
    <dbReference type="NCBI Taxonomy" id="30640"/>
    <lineage>
        <taxon>Eukaryota</taxon>
        <taxon>Metazoa</taxon>
        <taxon>Chordata</taxon>
        <taxon>Craniata</taxon>
        <taxon>Vertebrata</taxon>
        <taxon>Euteleostomi</taxon>
        <taxon>Mammalia</taxon>
        <taxon>Eutheria</taxon>
        <taxon>Euarchontoglires</taxon>
        <taxon>Glires</taxon>
        <taxon>Rodentia</taxon>
        <taxon>Sciuromorpha</taxon>
        <taxon>Sciuridae</taxon>
        <taxon>Sciurinae</taxon>
        <taxon>Sciurini</taxon>
        <taxon>Sciurus</taxon>
    </lineage>
</organism>
<evidence type="ECO:0000259" key="1">
    <source>
        <dbReference type="Pfam" id="PF00079"/>
    </source>
</evidence>
<reference evidence="2" key="1">
    <citation type="submission" date="2020-03" db="EMBL/GenBank/DDBJ databases">
        <title>Studies in the Genomics of Life Span.</title>
        <authorList>
            <person name="Glass D."/>
        </authorList>
    </citation>
    <scope>NUCLEOTIDE SEQUENCE</scope>
    <source>
        <strain evidence="2">SUZIE</strain>
        <tissue evidence="2">Muscle</tissue>
    </source>
</reference>
<dbReference type="Proteomes" id="UP001166674">
    <property type="component" value="Unassembled WGS sequence"/>
</dbReference>
<name>A0AA41SVZ2_SCICA</name>
<protein>
    <submittedName>
        <fullName evidence="2">Plasma protease C1 inhibitor</fullName>
    </submittedName>
</protein>
<feature type="domain" description="Serpin" evidence="1">
    <location>
        <begin position="4"/>
        <end position="116"/>
    </location>
</feature>
<sequence length="117" mass="12877">MIKAETNTAFFPFNIISLLTQVLPGAGDSIKRSLESILSYSKDVACVQQALKAFMSKGITSVSPLFYSPDQAIKDTSVNTSQGLYGSRWRLIPQQGKRCQLGAVHTWVVENTNHKIS</sequence>
<dbReference type="EMBL" id="JAATJV010234600">
    <property type="protein sequence ID" value="MBZ3874726.1"/>
    <property type="molecule type" value="Genomic_DNA"/>
</dbReference>
<dbReference type="Pfam" id="PF00079">
    <property type="entry name" value="Serpin"/>
    <property type="match status" value="1"/>
</dbReference>
<dbReference type="AlphaFoldDB" id="A0AA41SVZ2"/>
<keyword evidence="3" id="KW-1185">Reference proteome</keyword>
<dbReference type="InterPro" id="IPR042178">
    <property type="entry name" value="Serpin_sf_1"/>
</dbReference>
<comment type="caution">
    <text evidence="2">The sequence shown here is derived from an EMBL/GenBank/DDBJ whole genome shotgun (WGS) entry which is preliminary data.</text>
</comment>
<evidence type="ECO:0000313" key="3">
    <source>
        <dbReference type="Proteomes" id="UP001166674"/>
    </source>
</evidence>
<evidence type="ECO:0000313" key="2">
    <source>
        <dbReference type="EMBL" id="MBZ3874726.1"/>
    </source>
</evidence>